<gene>
    <name evidence="3" type="ORF">NAES01612_LOCUS25105</name>
</gene>
<proteinExistence type="predicted"/>
<organism evidence="3">
    <name type="scientific">Paramoeba aestuarina</name>
    <dbReference type="NCBI Taxonomy" id="180227"/>
    <lineage>
        <taxon>Eukaryota</taxon>
        <taxon>Amoebozoa</taxon>
        <taxon>Discosea</taxon>
        <taxon>Flabellinia</taxon>
        <taxon>Dactylopodida</taxon>
        <taxon>Paramoebidae</taxon>
        <taxon>Paramoeba</taxon>
    </lineage>
</organism>
<dbReference type="Gene3D" id="3.20.20.490">
    <property type="entry name" value="GxGYxYP glycoside hydrolase, C-terminal domain"/>
    <property type="match status" value="1"/>
</dbReference>
<name>A0A7S4PKQ6_9EUKA</name>
<evidence type="ECO:0000256" key="1">
    <source>
        <dbReference type="SAM" id="SignalP"/>
    </source>
</evidence>
<evidence type="ECO:0000259" key="2">
    <source>
        <dbReference type="Pfam" id="PF14323"/>
    </source>
</evidence>
<feature type="chain" id="PRO_5031343961" description="GxGYxYP putative glycoside hydrolase C-terminal domain-containing protein" evidence="1">
    <location>
        <begin position="18"/>
        <end position="550"/>
    </location>
</feature>
<dbReference type="AlphaFoldDB" id="A0A7S4PKQ6"/>
<reference evidence="3" key="1">
    <citation type="submission" date="2021-01" db="EMBL/GenBank/DDBJ databases">
        <authorList>
            <person name="Corre E."/>
            <person name="Pelletier E."/>
            <person name="Niang G."/>
            <person name="Scheremetjew M."/>
            <person name="Finn R."/>
            <person name="Kale V."/>
            <person name="Holt S."/>
            <person name="Cochrane G."/>
            <person name="Meng A."/>
            <person name="Brown T."/>
            <person name="Cohen L."/>
        </authorList>
    </citation>
    <scope>NUCLEOTIDE SEQUENCE</scope>
    <source>
        <strain evidence="3">SoJaBio B1-5/56/2</strain>
    </source>
</reference>
<feature type="domain" description="GxGYxYP putative glycoside hydrolase C-terminal" evidence="2">
    <location>
        <begin position="288"/>
        <end position="391"/>
    </location>
</feature>
<protein>
    <recommendedName>
        <fullName evidence="2">GxGYxYP putative glycoside hydrolase C-terminal domain-containing protein</fullName>
    </recommendedName>
</protein>
<dbReference type="PANTHER" id="PTHR37321:SF1">
    <property type="entry name" value="EXPORTED PROTEIN"/>
    <property type="match status" value="1"/>
</dbReference>
<dbReference type="EMBL" id="HBKR01038458">
    <property type="protein sequence ID" value="CAE2338279.1"/>
    <property type="molecule type" value="Transcribed_RNA"/>
</dbReference>
<feature type="signal peptide" evidence="1">
    <location>
        <begin position="1"/>
        <end position="17"/>
    </location>
</feature>
<dbReference type="InterPro" id="IPR025832">
    <property type="entry name" value="GxGYxYP_C"/>
</dbReference>
<dbReference type="Pfam" id="PF14323">
    <property type="entry name" value="GxGYxYP_C"/>
    <property type="match status" value="1"/>
</dbReference>
<evidence type="ECO:0000313" key="3">
    <source>
        <dbReference type="EMBL" id="CAE2338279.1"/>
    </source>
</evidence>
<sequence length="550" mass="62574">MSLRFLFSFLFLSFAVSQEYTIVNITENVDTQTKVAVQAIAGLYNVDGPNVFVVMTSNDEFWLQELIPVANQKKVELDDYLQEAFSSFPSILYDLSQENQMPSIVTLAGTKEAIPATQDLITKYSGNIILNTTTLWTSPEEAVNYTITCCLPETTSLAIQSGNTIFDGYLVDWIVKEKLFTQYLKGQCLPKITGEKSQLKQTIDDSNWALPVRVYGYNNIDKLFGGDVFEAETDCIRSMGQIASSHTTNLAFLSQYQPFKDDVPPGEAGGPMIQTPTDQTKYTYNSSKTYVGLVYGDMDNLDFVQSFGSVHMRHRNEWCTSIKEKDCYPFTWTLSPNLLYVAPSILRWYYSKAIPTERDWFIMPPSGSLYSYPGLMSPDDQAAYVEDQNKQAYFMNSTGSVHWEWLLTWGRAWETYFPRYISSNGTRFFFLNDVPWKIPIPGMTFLYHEDYRIIGPHNNVNENVIGFKPAFNWQLNGASGGDPGNSTHIAGRINNLKIGSVQYVYIIQNTPLEAVFKMVAQLEPHVQLVNYEQLADLAVQHHRFHLSRIE</sequence>
<dbReference type="InterPro" id="IPR038410">
    <property type="entry name" value="GxGYxYP_C_sf"/>
</dbReference>
<dbReference type="PANTHER" id="PTHR37321">
    <property type="entry name" value="EXPORTED PROTEIN-RELATED"/>
    <property type="match status" value="1"/>
</dbReference>
<keyword evidence="1" id="KW-0732">Signal</keyword>
<accession>A0A7S4PKQ6</accession>